<evidence type="ECO:0000256" key="2">
    <source>
        <dbReference type="SAM" id="Phobius"/>
    </source>
</evidence>
<dbReference type="GeneID" id="19329428"/>
<organism evidence="3 4">
    <name type="scientific">Phaeoacremonium minimum (strain UCR-PA7)</name>
    <name type="common">Esca disease fungus</name>
    <name type="synonym">Togninia minima</name>
    <dbReference type="NCBI Taxonomy" id="1286976"/>
    <lineage>
        <taxon>Eukaryota</taxon>
        <taxon>Fungi</taxon>
        <taxon>Dikarya</taxon>
        <taxon>Ascomycota</taxon>
        <taxon>Pezizomycotina</taxon>
        <taxon>Sordariomycetes</taxon>
        <taxon>Sordariomycetidae</taxon>
        <taxon>Togniniales</taxon>
        <taxon>Togniniaceae</taxon>
        <taxon>Phaeoacremonium</taxon>
    </lineage>
</organism>
<keyword evidence="2" id="KW-0472">Membrane</keyword>
<dbReference type="AlphaFoldDB" id="R8B9F6"/>
<keyword evidence="4" id="KW-1185">Reference proteome</keyword>
<name>R8B9F6_PHAM7</name>
<feature type="transmembrane region" description="Helical" evidence="2">
    <location>
        <begin position="149"/>
        <end position="168"/>
    </location>
</feature>
<feature type="compositionally biased region" description="Polar residues" evidence="1">
    <location>
        <begin position="45"/>
        <end position="60"/>
    </location>
</feature>
<accession>R8B9F6</accession>
<dbReference type="OrthoDB" id="4747243at2759"/>
<reference evidence="4" key="1">
    <citation type="journal article" date="2013" name="Genome Announc.">
        <title>Draft genome sequence of the ascomycete Phaeoacremonium aleophilum strain UCR-PA7, a causal agent of the esca disease complex in grapevines.</title>
        <authorList>
            <person name="Blanco-Ulate B."/>
            <person name="Rolshausen P."/>
            <person name="Cantu D."/>
        </authorList>
    </citation>
    <scope>NUCLEOTIDE SEQUENCE [LARGE SCALE GENOMIC DNA]</scope>
    <source>
        <strain evidence="4">UCR-PA7</strain>
    </source>
</reference>
<protein>
    <submittedName>
        <fullName evidence="3">Uncharacterized protein</fullName>
    </submittedName>
</protein>
<evidence type="ECO:0000313" key="4">
    <source>
        <dbReference type="Proteomes" id="UP000014074"/>
    </source>
</evidence>
<dbReference type="KEGG" id="tmn:UCRPA7_8565"/>
<evidence type="ECO:0000256" key="1">
    <source>
        <dbReference type="SAM" id="MobiDB-lite"/>
    </source>
</evidence>
<dbReference type="HOGENOM" id="CLU_1020090_0_0_1"/>
<keyword evidence="2" id="KW-0812">Transmembrane</keyword>
<dbReference type="RefSeq" id="XP_007919268.1">
    <property type="nucleotide sequence ID" value="XM_007921077.1"/>
</dbReference>
<dbReference type="EMBL" id="KB933367">
    <property type="protein sequence ID" value="EON95923.1"/>
    <property type="molecule type" value="Genomic_DNA"/>
</dbReference>
<feature type="region of interest" description="Disordered" evidence="1">
    <location>
        <begin position="1"/>
        <end position="60"/>
    </location>
</feature>
<evidence type="ECO:0000313" key="3">
    <source>
        <dbReference type="EMBL" id="EON95923.1"/>
    </source>
</evidence>
<dbReference type="Proteomes" id="UP000014074">
    <property type="component" value="Unassembled WGS sequence"/>
</dbReference>
<keyword evidence="2" id="KW-1133">Transmembrane helix</keyword>
<feature type="compositionally biased region" description="Basic and acidic residues" evidence="1">
    <location>
        <begin position="32"/>
        <end position="41"/>
    </location>
</feature>
<gene>
    <name evidence="3" type="ORF">UCRPA7_8565</name>
</gene>
<proteinExistence type="predicted"/>
<sequence length="273" mass="29617">MQAALLASPARHPPAPIGTRPGQLRPELLVGGREEETDQKVFDNQPITPSTTEQPSSVLASPQPIETKWLLALTGPTPVPSSSTSTTSTLVTVSDVMADPEEEAKYVAAMIAELEVSRGVMAPSSSSSSRLEAPPCHYAAYLSREYRDMLVISLFVTFVVVIVLAEMWEKVVESRRSAAASSSQAEGALEKGDAVACRHRKWRIADLRAWRRVRQLLGREGAIRLEEGEAPVQPRGISIQASSYVPVTPETVTPIMTATTTLETIDDKTELLL</sequence>